<dbReference type="InterPro" id="IPR050624">
    <property type="entry name" value="HTH-type_Tx_Regulator"/>
</dbReference>
<dbReference type="InterPro" id="IPR001647">
    <property type="entry name" value="HTH_TetR"/>
</dbReference>
<dbReference type="InterPro" id="IPR036271">
    <property type="entry name" value="Tet_transcr_reg_TetR-rel_C_sf"/>
</dbReference>
<evidence type="ECO:0000259" key="2">
    <source>
        <dbReference type="PROSITE" id="PS50977"/>
    </source>
</evidence>
<protein>
    <recommendedName>
        <fullName evidence="2">HTH tetR-type domain-containing protein</fullName>
    </recommendedName>
</protein>
<evidence type="ECO:0000256" key="1">
    <source>
        <dbReference type="ARBA" id="ARBA00023125"/>
    </source>
</evidence>
<accession>A0A645DY81</accession>
<reference evidence="3" key="1">
    <citation type="submission" date="2019-08" db="EMBL/GenBank/DDBJ databases">
        <authorList>
            <person name="Kucharzyk K."/>
            <person name="Murdoch R.W."/>
            <person name="Higgins S."/>
            <person name="Loffler F."/>
        </authorList>
    </citation>
    <scope>NUCLEOTIDE SEQUENCE</scope>
</reference>
<feature type="domain" description="HTH tetR-type" evidence="2">
    <location>
        <begin position="27"/>
        <end position="87"/>
    </location>
</feature>
<name>A0A645DY81_9ZZZZ</name>
<comment type="caution">
    <text evidence="3">The sequence shown here is derived from an EMBL/GenBank/DDBJ whole genome shotgun (WGS) entry which is preliminary data.</text>
</comment>
<organism evidence="3">
    <name type="scientific">bioreactor metagenome</name>
    <dbReference type="NCBI Taxonomy" id="1076179"/>
    <lineage>
        <taxon>unclassified sequences</taxon>
        <taxon>metagenomes</taxon>
        <taxon>ecological metagenomes</taxon>
    </lineage>
</organism>
<keyword evidence="1" id="KW-0238">DNA-binding</keyword>
<dbReference type="Gene3D" id="1.10.357.10">
    <property type="entry name" value="Tetracycline Repressor, domain 2"/>
    <property type="match status" value="1"/>
</dbReference>
<dbReference type="AlphaFoldDB" id="A0A645DY81"/>
<gene>
    <name evidence="3" type="ORF">SDC9_140692</name>
</gene>
<dbReference type="PRINTS" id="PR00455">
    <property type="entry name" value="HTHTETR"/>
</dbReference>
<dbReference type="EMBL" id="VSSQ01040337">
    <property type="protein sequence ID" value="MPM93553.1"/>
    <property type="molecule type" value="Genomic_DNA"/>
</dbReference>
<dbReference type="SUPFAM" id="SSF46689">
    <property type="entry name" value="Homeodomain-like"/>
    <property type="match status" value="1"/>
</dbReference>
<sequence>MDFSKDENSSLIESLFLEGNFSEEEITKRQWQIIEAAVKVFSEKGFGQSRTSEIAKEADVAEGTIFRYYKTKQDLLMGLILPIIVKFFRPLVIKSAEAIIKNEKDKPLDEVIKDLFIDRLTLIEKNFPLIKTVFVEAMYHPELLETIQRDIAPKVIPFISAFVEGNIEKGNFRDDIDSSVITRTMISMLMGYIALTGMFPEFFPKKEGKEEDIKNMVDILLNGILSKK</sequence>
<dbReference type="PANTHER" id="PTHR43479">
    <property type="entry name" value="ACREF/ENVCD OPERON REPRESSOR-RELATED"/>
    <property type="match status" value="1"/>
</dbReference>
<proteinExistence type="predicted"/>
<dbReference type="PANTHER" id="PTHR43479:SF11">
    <property type="entry name" value="ACREF_ENVCD OPERON REPRESSOR-RELATED"/>
    <property type="match status" value="1"/>
</dbReference>
<dbReference type="InterPro" id="IPR009057">
    <property type="entry name" value="Homeodomain-like_sf"/>
</dbReference>
<dbReference type="SUPFAM" id="SSF48498">
    <property type="entry name" value="Tetracyclin repressor-like, C-terminal domain"/>
    <property type="match status" value="1"/>
</dbReference>
<dbReference type="PROSITE" id="PS50977">
    <property type="entry name" value="HTH_TETR_2"/>
    <property type="match status" value="1"/>
</dbReference>
<dbReference type="Gene3D" id="1.10.10.60">
    <property type="entry name" value="Homeodomain-like"/>
    <property type="match status" value="1"/>
</dbReference>
<evidence type="ECO:0000313" key="3">
    <source>
        <dbReference type="EMBL" id="MPM93553.1"/>
    </source>
</evidence>
<dbReference type="Pfam" id="PF00440">
    <property type="entry name" value="TetR_N"/>
    <property type="match status" value="1"/>
</dbReference>
<dbReference type="GO" id="GO:0003677">
    <property type="term" value="F:DNA binding"/>
    <property type="evidence" value="ECO:0007669"/>
    <property type="project" value="UniProtKB-KW"/>
</dbReference>